<comment type="caution">
    <text evidence="1">The sequence shown here is derived from an EMBL/GenBank/DDBJ whole genome shotgun (WGS) entry which is preliminary data.</text>
</comment>
<evidence type="ECO:0000313" key="1">
    <source>
        <dbReference type="EMBL" id="MCI21204.1"/>
    </source>
</evidence>
<feature type="non-terminal residue" evidence="1">
    <location>
        <position position="42"/>
    </location>
</feature>
<keyword evidence="2" id="KW-1185">Reference proteome</keyword>
<dbReference type="EMBL" id="LXQA010123758">
    <property type="protein sequence ID" value="MCI21204.1"/>
    <property type="molecule type" value="Genomic_DNA"/>
</dbReference>
<reference evidence="1 2" key="1">
    <citation type="journal article" date="2018" name="Front. Plant Sci.">
        <title>Red Clover (Trifolium pratense) and Zigzag Clover (T. medium) - A Picture of Genomic Similarities and Differences.</title>
        <authorList>
            <person name="Dluhosova J."/>
            <person name="Istvanek J."/>
            <person name="Nedelnik J."/>
            <person name="Repkova J."/>
        </authorList>
    </citation>
    <scope>NUCLEOTIDE SEQUENCE [LARGE SCALE GENOMIC DNA]</scope>
    <source>
        <strain evidence="2">cv. 10/8</strain>
        <tissue evidence="1">Leaf</tissue>
    </source>
</reference>
<accession>A0A392QAN3</accession>
<dbReference type="Proteomes" id="UP000265520">
    <property type="component" value="Unassembled WGS sequence"/>
</dbReference>
<protein>
    <submittedName>
        <fullName evidence="1">Uncharacterized protein</fullName>
    </submittedName>
</protein>
<sequence length="42" mass="5189">MGRKMMLPERHTHHLERTGYLHRKGSVWICRRSEKRKKKAMQ</sequence>
<name>A0A392QAN3_9FABA</name>
<organism evidence="1 2">
    <name type="scientific">Trifolium medium</name>
    <dbReference type="NCBI Taxonomy" id="97028"/>
    <lineage>
        <taxon>Eukaryota</taxon>
        <taxon>Viridiplantae</taxon>
        <taxon>Streptophyta</taxon>
        <taxon>Embryophyta</taxon>
        <taxon>Tracheophyta</taxon>
        <taxon>Spermatophyta</taxon>
        <taxon>Magnoliopsida</taxon>
        <taxon>eudicotyledons</taxon>
        <taxon>Gunneridae</taxon>
        <taxon>Pentapetalae</taxon>
        <taxon>rosids</taxon>
        <taxon>fabids</taxon>
        <taxon>Fabales</taxon>
        <taxon>Fabaceae</taxon>
        <taxon>Papilionoideae</taxon>
        <taxon>50 kb inversion clade</taxon>
        <taxon>NPAAA clade</taxon>
        <taxon>Hologalegina</taxon>
        <taxon>IRL clade</taxon>
        <taxon>Trifolieae</taxon>
        <taxon>Trifolium</taxon>
    </lineage>
</organism>
<proteinExistence type="predicted"/>
<evidence type="ECO:0000313" key="2">
    <source>
        <dbReference type="Proteomes" id="UP000265520"/>
    </source>
</evidence>
<dbReference type="AlphaFoldDB" id="A0A392QAN3"/>